<protein>
    <submittedName>
        <fullName evidence="2">Uncharacterized protein</fullName>
    </submittedName>
</protein>
<dbReference type="Proteomes" id="UP000823935">
    <property type="component" value="Unassembled WGS sequence"/>
</dbReference>
<proteinExistence type="predicted"/>
<accession>A0A9D1JJD2</accession>
<dbReference type="EMBL" id="DVIQ01000027">
    <property type="protein sequence ID" value="HIS31051.1"/>
    <property type="molecule type" value="Genomic_DNA"/>
</dbReference>
<name>A0A9D1JJD2_9FIRM</name>
<evidence type="ECO:0000313" key="3">
    <source>
        <dbReference type="Proteomes" id="UP000823935"/>
    </source>
</evidence>
<reference evidence="2" key="1">
    <citation type="submission" date="2020-10" db="EMBL/GenBank/DDBJ databases">
        <authorList>
            <person name="Gilroy R."/>
        </authorList>
    </citation>
    <scope>NUCLEOTIDE SEQUENCE</scope>
    <source>
        <strain evidence="2">CHK190-19873</strain>
    </source>
</reference>
<dbReference type="AlphaFoldDB" id="A0A9D1JJD2"/>
<evidence type="ECO:0000313" key="2">
    <source>
        <dbReference type="EMBL" id="HIS31051.1"/>
    </source>
</evidence>
<comment type="caution">
    <text evidence="2">The sequence shown here is derived from an EMBL/GenBank/DDBJ whole genome shotgun (WGS) entry which is preliminary data.</text>
</comment>
<reference evidence="2" key="2">
    <citation type="journal article" date="2021" name="PeerJ">
        <title>Extensive microbial diversity within the chicken gut microbiome revealed by metagenomics and culture.</title>
        <authorList>
            <person name="Gilroy R."/>
            <person name="Ravi A."/>
            <person name="Getino M."/>
            <person name="Pursley I."/>
            <person name="Horton D.L."/>
            <person name="Alikhan N.F."/>
            <person name="Baker D."/>
            <person name="Gharbi K."/>
            <person name="Hall N."/>
            <person name="Watson M."/>
            <person name="Adriaenssens E.M."/>
            <person name="Foster-Nyarko E."/>
            <person name="Jarju S."/>
            <person name="Secka A."/>
            <person name="Antonio M."/>
            <person name="Oren A."/>
            <person name="Chaudhuri R.R."/>
            <person name="La Ragione R."/>
            <person name="Hildebrand F."/>
            <person name="Pallen M.J."/>
        </authorList>
    </citation>
    <scope>NUCLEOTIDE SEQUENCE</scope>
    <source>
        <strain evidence="2">CHK190-19873</strain>
    </source>
</reference>
<feature type="region of interest" description="Disordered" evidence="1">
    <location>
        <begin position="84"/>
        <end position="104"/>
    </location>
</feature>
<feature type="compositionally biased region" description="Basic and acidic residues" evidence="1">
    <location>
        <begin position="94"/>
        <end position="104"/>
    </location>
</feature>
<sequence>MRRWLLALIIALQVFAGIFSKMDGIRKQEQNALSGSRTENIYSIAYAQAWTETSAVTAETVRQSSSAREERTEGDKSCRFCRKSSVDKENEDSTGIKKAAESGG</sequence>
<organism evidence="2 3">
    <name type="scientific">Candidatus Limivivens intestinipullorum</name>
    <dbReference type="NCBI Taxonomy" id="2840858"/>
    <lineage>
        <taxon>Bacteria</taxon>
        <taxon>Bacillati</taxon>
        <taxon>Bacillota</taxon>
        <taxon>Clostridia</taxon>
        <taxon>Lachnospirales</taxon>
        <taxon>Lachnospiraceae</taxon>
        <taxon>Lachnospiraceae incertae sedis</taxon>
        <taxon>Candidatus Limivivens</taxon>
    </lineage>
</organism>
<evidence type="ECO:0000256" key="1">
    <source>
        <dbReference type="SAM" id="MobiDB-lite"/>
    </source>
</evidence>
<gene>
    <name evidence="2" type="ORF">IAB44_05800</name>
</gene>